<organism evidence="2 3">
    <name type="scientific">Rhipicephalus sanguineus</name>
    <name type="common">Brown dog tick</name>
    <name type="synonym">Ixodes sanguineus</name>
    <dbReference type="NCBI Taxonomy" id="34632"/>
    <lineage>
        <taxon>Eukaryota</taxon>
        <taxon>Metazoa</taxon>
        <taxon>Ecdysozoa</taxon>
        <taxon>Arthropoda</taxon>
        <taxon>Chelicerata</taxon>
        <taxon>Arachnida</taxon>
        <taxon>Acari</taxon>
        <taxon>Parasitiformes</taxon>
        <taxon>Ixodida</taxon>
        <taxon>Ixodoidea</taxon>
        <taxon>Ixodidae</taxon>
        <taxon>Rhipicephalinae</taxon>
        <taxon>Rhipicephalus</taxon>
        <taxon>Rhipicephalus</taxon>
    </lineage>
</organism>
<protein>
    <submittedName>
        <fullName evidence="2">Uncharacterized protein</fullName>
    </submittedName>
</protein>
<dbReference type="AlphaFoldDB" id="A0A9D4SY24"/>
<evidence type="ECO:0000256" key="1">
    <source>
        <dbReference type="SAM" id="MobiDB-lite"/>
    </source>
</evidence>
<proteinExistence type="predicted"/>
<dbReference type="EMBL" id="JABSTV010001250">
    <property type="protein sequence ID" value="KAH7956194.1"/>
    <property type="molecule type" value="Genomic_DNA"/>
</dbReference>
<reference evidence="2" key="2">
    <citation type="submission" date="2021-09" db="EMBL/GenBank/DDBJ databases">
        <authorList>
            <person name="Jia N."/>
            <person name="Wang J."/>
            <person name="Shi W."/>
            <person name="Du L."/>
            <person name="Sun Y."/>
            <person name="Zhan W."/>
            <person name="Jiang J."/>
            <person name="Wang Q."/>
            <person name="Zhang B."/>
            <person name="Ji P."/>
            <person name="Sakyi L.B."/>
            <person name="Cui X."/>
            <person name="Yuan T."/>
            <person name="Jiang B."/>
            <person name="Yang W."/>
            <person name="Lam T.T.-Y."/>
            <person name="Chang Q."/>
            <person name="Ding S."/>
            <person name="Wang X."/>
            <person name="Zhu J."/>
            <person name="Ruan X."/>
            <person name="Zhao L."/>
            <person name="Wei J."/>
            <person name="Que T."/>
            <person name="Du C."/>
            <person name="Cheng J."/>
            <person name="Dai P."/>
            <person name="Han X."/>
            <person name="Huang E."/>
            <person name="Gao Y."/>
            <person name="Liu J."/>
            <person name="Shao H."/>
            <person name="Ye R."/>
            <person name="Li L."/>
            <person name="Wei W."/>
            <person name="Wang X."/>
            <person name="Wang C."/>
            <person name="Huo Q."/>
            <person name="Li W."/>
            <person name="Guo W."/>
            <person name="Chen H."/>
            <person name="Chen S."/>
            <person name="Zhou L."/>
            <person name="Zhou L."/>
            <person name="Ni X."/>
            <person name="Tian J."/>
            <person name="Zhou Y."/>
            <person name="Sheng Y."/>
            <person name="Liu T."/>
            <person name="Pan Y."/>
            <person name="Xia L."/>
            <person name="Li J."/>
            <person name="Zhao F."/>
            <person name="Cao W."/>
        </authorList>
    </citation>
    <scope>NUCLEOTIDE SEQUENCE</scope>
    <source>
        <strain evidence="2">Rsan-2018</strain>
        <tissue evidence="2">Larvae</tissue>
    </source>
</reference>
<dbReference type="VEuPathDB" id="VectorBase:RSAN_048167"/>
<evidence type="ECO:0000313" key="2">
    <source>
        <dbReference type="EMBL" id="KAH7956194.1"/>
    </source>
</evidence>
<accession>A0A9D4SY24</accession>
<feature type="region of interest" description="Disordered" evidence="1">
    <location>
        <begin position="1"/>
        <end position="126"/>
    </location>
</feature>
<comment type="caution">
    <text evidence="2">The sequence shown here is derived from an EMBL/GenBank/DDBJ whole genome shotgun (WGS) entry which is preliminary data.</text>
</comment>
<keyword evidence="3" id="KW-1185">Reference proteome</keyword>
<name>A0A9D4SY24_RHISA</name>
<gene>
    <name evidence="2" type="ORF">HPB52_006838</name>
</gene>
<feature type="compositionally biased region" description="Basic and acidic residues" evidence="1">
    <location>
        <begin position="7"/>
        <end position="25"/>
    </location>
</feature>
<sequence length="126" mass="13225">MVTIKAADGEHHPLHYDQLRSRETDSPGLAAGEAEVKQEPVVEALEGPQSPGVPDADSRPNMHDNEVGNDVSGAQSDGNKEFDPGETVTQVHQKPTPAGSLPALRGKKADASSLAHVTATAHLRPP</sequence>
<dbReference type="Proteomes" id="UP000821837">
    <property type="component" value="Unassembled WGS sequence"/>
</dbReference>
<reference evidence="2" key="1">
    <citation type="journal article" date="2020" name="Cell">
        <title>Large-Scale Comparative Analyses of Tick Genomes Elucidate Their Genetic Diversity and Vector Capacities.</title>
        <authorList>
            <consortium name="Tick Genome and Microbiome Consortium (TIGMIC)"/>
            <person name="Jia N."/>
            <person name="Wang J."/>
            <person name="Shi W."/>
            <person name="Du L."/>
            <person name="Sun Y."/>
            <person name="Zhan W."/>
            <person name="Jiang J.F."/>
            <person name="Wang Q."/>
            <person name="Zhang B."/>
            <person name="Ji P."/>
            <person name="Bell-Sakyi L."/>
            <person name="Cui X.M."/>
            <person name="Yuan T.T."/>
            <person name="Jiang B.G."/>
            <person name="Yang W.F."/>
            <person name="Lam T.T."/>
            <person name="Chang Q.C."/>
            <person name="Ding S.J."/>
            <person name="Wang X.J."/>
            <person name="Zhu J.G."/>
            <person name="Ruan X.D."/>
            <person name="Zhao L."/>
            <person name="Wei J.T."/>
            <person name="Ye R.Z."/>
            <person name="Que T.C."/>
            <person name="Du C.H."/>
            <person name="Zhou Y.H."/>
            <person name="Cheng J.X."/>
            <person name="Dai P.F."/>
            <person name="Guo W.B."/>
            <person name="Han X.H."/>
            <person name="Huang E.J."/>
            <person name="Li L.F."/>
            <person name="Wei W."/>
            <person name="Gao Y.C."/>
            <person name="Liu J.Z."/>
            <person name="Shao H.Z."/>
            <person name="Wang X."/>
            <person name="Wang C.C."/>
            <person name="Yang T.C."/>
            <person name="Huo Q.B."/>
            <person name="Li W."/>
            <person name="Chen H.Y."/>
            <person name="Chen S.E."/>
            <person name="Zhou L.G."/>
            <person name="Ni X.B."/>
            <person name="Tian J.H."/>
            <person name="Sheng Y."/>
            <person name="Liu T."/>
            <person name="Pan Y.S."/>
            <person name="Xia L.Y."/>
            <person name="Li J."/>
            <person name="Zhao F."/>
            <person name="Cao W.C."/>
        </authorList>
    </citation>
    <scope>NUCLEOTIDE SEQUENCE</scope>
    <source>
        <strain evidence="2">Rsan-2018</strain>
    </source>
</reference>
<evidence type="ECO:0000313" key="3">
    <source>
        <dbReference type="Proteomes" id="UP000821837"/>
    </source>
</evidence>
<feature type="compositionally biased region" description="Basic and acidic residues" evidence="1">
    <location>
        <begin position="56"/>
        <end position="66"/>
    </location>
</feature>